<dbReference type="PANTHER" id="PTHR45784:SF3">
    <property type="entry name" value="C-TYPE LECTIN DOMAIN FAMILY 4 MEMBER K-LIKE-RELATED"/>
    <property type="match status" value="1"/>
</dbReference>
<dbReference type="SUPFAM" id="SSF56436">
    <property type="entry name" value="C-type lectin-like"/>
    <property type="match status" value="1"/>
</dbReference>
<reference evidence="2" key="1">
    <citation type="submission" date="2025-08" db="UniProtKB">
        <authorList>
            <consortium name="Ensembl"/>
        </authorList>
    </citation>
    <scope>IDENTIFICATION</scope>
</reference>
<dbReference type="AlphaFoldDB" id="A0A3Q2YXR0"/>
<reference evidence="2" key="2">
    <citation type="submission" date="2025-09" db="UniProtKB">
        <authorList>
            <consortium name="Ensembl"/>
        </authorList>
    </citation>
    <scope>IDENTIFICATION</scope>
</reference>
<dbReference type="CDD" id="cd00037">
    <property type="entry name" value="CLECT"/>
    <property type="match status" value="1"/>
</dbReference>
<dbReference type="PANTHER" id="PTHR45784">
    <property type="entry name" value="C-TYPE LECTIN DOMAIN FAMILY 20 MEMBER A-RELATED"/>
    <property type="match status" value="1"/>
</dbReference>
<dbReference type="Proteomes" id="UP000264820">
    <property type="component" value="Unplaced"/>
</dbReference>
<dbReference type="GeneTree" id="ENSGT00950000183411"/>
<dbReference type="STRING" id="109280.ENSHCOP00000023747"/>
<dbReference type="Gene3D" id="3.10.100.10">
    <property type="entry name" value="Mannose-Binding Protein A, subunit A"/>
    <property type="match status" value="1"/>
</dbReference>
<protein>
    <recommendedName>
        <fullName evidence="1">C-type lectin domain-containing protein</fullName>
    </recommendedName>
</protein>
<evidence type="ECO:0000313" key="2">
    <source>
        <dbReference type="Ensembl" id="ENSHCOP00000023747.1"/>
    </source>
</evidence>
<dbReference type="SMART" id="SM00034">
    <property type="entry name" value="CLECT"/>
    <property type="match status" value="1"/>
</dbReference>
<dbReference type="InterPro" id="IPR016187">
    <property type="entry name" value="CTDL_fold"/>
</dbReference>
<organism evidence="2 3">
    <name type="scientific">Hippocampus comes</name>
    <name type="common">Tiger tail seahorse</name>
    <dbReference type="NCBI Taxonomy" id="109280"/>
    <lineage>
        <taxon>Eukaryota</taxon>
        <taxon>Metazoa</taxon>
        <taxon>Chordata</taxon>
        <taxon>Craniata</taxon>
        <taxon>Vertebrata</taxon>
        <taxon>Euteleostomi</taxon>
        <taxon>Actinopterygii</taxon>
        <taxon>Neopterygii</taxon>
        <taxon>Teleostei</taxon>
        <taxon>Neoteleostei</taxon>
        <taxon>Acanthomorphata</taxon>
        <taxon>Syngnathiaria</taxon>
        <taxon>Syngnathiformes</taxon>
        <taxon>Syngnathoidei</taxon>
        <taxon>Syngnathidae</taxon>
        <taxon>Hippocampus</taxon>
    </lineage>
</organism>
<evidence type="ECO:0000259" key="1">
    <source>
        <dbReference type="PROSITE" id="PS50041"/>
    </source>
</evidence>
<name>A0A3Q2YXR0_HIPCM</name>
<dbReference type="InterPro" id="IPR001304">
    <property type="entry name" value="C-type_lectin-like"/>
</dbReference>
<sequence length="210" mass="23679">IQNLCHSTELCSFKLAFSTDLATINNLTDSNLIASVPNNIVRSWIGLELGDVSRWHWAWLNKKNSISLTGRWCFSICDAGWDTENNTVTGNLILICENMTWMEASSYCRENYMDLVFITEQSTQDLVAQMAQNSTSSHIWLGLRYTCTFGLWFWSGSSADCYQNWAPGQGPPERAYECGVTGAMLTTEGQQWVGLPERRQLNFICQDCAG</sequence>
<accession>A0A3Q2YXR0</accession>
<keyword evidence="3" id="KW-1185">Reference proteome</keyword>
<dbReference type="Pfam" id="PF00059">
    <property type="entry name" value="Lectin_C"/>
    <property type="match status" value="1"/>
</dbReference>
<feature type="domain" description="C-type lectin" evidence="1">
    <location>
        <begin position="97"/>
        <end position="206"/>
    </location>
</feature>
<evidence type="ECO:0000313" key="3">
    <source>
        <dbReference type="Proteomes" id="UP000264820"/>
    </source>
</evidence>
<dbReference type="InterPro" id="IPR016186">
    <property type="entry name" value="C-type_lectin-like/link_sf"/>
</dbReference>
<proteinExistence type="predicted"/>
<dbReference type="Ensembl" id="ENSHCOT00000016290.1">
    <property type="protein sequence ID" value="ENSHCOP00000023747.1"/>
    <property type="gene ID" value="ENSHCOG00000012554.1"/>
</dbReference>
<dbReference type="PROSITE" id="PS50041">
    <property type="entry name" value="C_TYPE_LECTIN_2"/>
    <property type="match status" value="1"/>
</dbReference>